<dbReference type="InterPro" id="IPR045851">
    <property type="entry name" value="AMP-bd_C_sf"/>
</dbReference>
<evidence type="ECO:0000313" key="4">
    <source>
        <dbReference type="Proteomes" id="UP000515498"/>
    </source>
</evidence>
<dbReference type="GO" id="GO:0044550">
    <property type="term" value="P:secondary metabolite biosynthetic process"/>
    <property type="evidence" value="ECO:0007669"/>
    <property type="project" value="TreeGrafter"/>
</dbReference>
<dbReference type="EMBL" id="CP059894">
    <property type="protein sequence ID" value="QNJ93389.1"/>
    <property type="molecule type" value="Genomic_DNA"/>
</dbReference>
<proteinExistence type="predicted"/>
<accession>A0A7G8PGC3</accession>
<sequence length="87" mass="9792">MHPKVADVAVFGIPDPERGQQVRAAVETVDPSDATDEFAVELVEWLRNRLAHFKCPRRISFEDHLPRTDAGKLYKQSLVAKYGTATQ</sequence>
<dbReference type="Proteomes" id="UP000515498">
    <property type="component" value="Chromosome"/>
</dbReference>
<dbReference type="PANTHER" id="PTHR43352:SF1">
    <property type="entry name" value="ANTHRANILATE--COA LIGASE"/>
    <property type="match status" value="1"/>
</dbReference>
<feature type="domain" description="AMP-binding enzyme C-terminal" evidence="2">
    <location>
        <begin position="2"/>
        <end position="72"/>
    </location>
</feature>
<protein>
    <recommendedName>
        <fullName evidence="2">AMP-binding enzyme C-terminal domain-containing protein</fullName>
    </recommendedName>
</protein>
<organism evidence="3 4">
    <name type="scientific">Mycolicibacterium fluoranthenivorans</name>
    <dbReference type="NCBI Taxonomy" id="258505"/>
    <lineage>
        <taxon>Bacteria</taxon>
        <taxon>Bacillati</taxon>
        <taxon>Actinomycetota</taxon>
        <taxon>Actinomycetes</taxon>
        <taxon>Mycobacteriales</taxon>
        <taxon>Mycobacteriaceae</taxon>
        <taxon>Mycolicibacterium</taxon>
    </lineage>
</organism>
<evidence type="ECO:0000313" key="3">
    <source>
        <dbReference type="EMBL" id="QNJ93389.1"/>
    </source>
</evidence>
<dbReference type="PANTHER" id="PTHR43352">
    <property type="entry name" value="ACETYL-COA SYNTHETASE"/>
    <property type="match status" value="1"/>
</dbReference>
<evidence type="ECO:0000256" key="1">
    <source>
        <dbReference type="ARBA" id="ARBA00022598"/>
    </source>
</evidence>
<reference evidence="3 4" key="1">
    <citation type="submission" date="2020-07" db="EMBL/GenBank/DDBJ databases">
        <title>Draft genome sequence of four isobutane-metabolizing strains capable of cometabolically degrading diverse ether contaminants.</title>
        <authorList>
            <person name="Chen W."/>
            <person name="Faulkner N."/>
            <person name="Smith C."/>
            <person name="Hyman M."/>
        </authorList>
    </citation>
    <scope>NUCLEOTIDE SEQUENCE [LARGE SCALE GENOMIC DNA]</scope>
    <source>
        <strain evidence="3 4">2A</strain>
    </source>
</reference>
<dbReference type="KEGG" id="mflu:HZU40_03260"/>
<dbReference type="SUPFAM" id="SSF56801">
    <property type="entry name" value="Acetyl-CoA synthetase-like"/>
    <property type="match status" value="1"/>
</dbReference>
<name>A0A7G8PGC3_9MYCO</name>
<dbReference type="AlphaFoldDB" id="A0A7G8PGC3"/>
<dbReference type="InterPro" id="IPR025110">
    <property type="entry name" value="AMP-bd_C"/>
</dbReference>
<dbReference type="Gene3D" id="3.30.300.30">
    <property type="match status" value="1"/>
</dbReference>
<dbReference type="Pfam" id="PF13193">
    <property type="entry name" value="AMP-binding_C"/>
    <property type="match status" value="1"/>
</dbReference>
<gene>
    <name evidence="3" type="ORF">HZU40_03260</name>
</gene>
<keyword evidence="1" id="KW-0436">Ligase</keyword>
<evidence type="ECO:0000259" key="2">
    <source>
        <dbReference type="Pfam" id="PF13193"/>
    </source>
</evidence>
<dbReference type="GO" id="GO:0016878">
    <property type="term" value="F:acid-thiol ligase activity"/>
    <property type="evidence" value="ECO:0007669"/>
    <property type="project" value="TreeGrafter"/>
</dbReference>